<evidence type="ECO:0000313" key="3">
    <source>
        <dbReference type="Proteomes" id="UP000001568"/>
    </source>
</evidence>
<dbReference type="KEGG" id="olu:OSTLU_92717"/>
<dbReference type="OMA" id="WAKVYST"/>
<dbReference type="RefSeq" id="XP_001417937.1">
    <property type="nucleotide sequence ID" value="XM_001417900.1"/>
</dbReference>
<dbReference type="GeneID" id="5002051"/>
<dbReference type="HOGENOM" id="CLU_718429_0_0_1"/>
<dbReference type="OrthoDB" id="496570at2759"/>
<reference evidence="2 3" key="1">
    <citation type="journal article" date="2007" name="Proc. Natl. Acad. Sci. U.S.A.">
        <title>The tiny eukaryote Ostreococcus provides genomic insights into the paradox of plankton speciation.</title>
        <authorList>
            <person name="Palenik B."/>
            <person name="Grimwood J."/>
            <person name="Aerts A."/>
            <person name="Rouze P."/>
            <person name="Salamov A."/>
            <person name="Putnam N."/>
            <person name="Dupont C."/>
            <person name="Jorgensen R."/>
            <person name="Derelle E."/>
            <person name="Rombauts S."/>
            <person name="Zhou K."/>
            <person name="Otillar R."/>
            <person name="Merchant S.S."/>
            <person name="Podell S."/>
            <person name="Gaasterland T."/>
            <person name="Napoli C."/>
            <person name="Gendler K."/>
            <person name="Manuell A."/>
            <person name="Tai V."/>
            <person name="Vallon O."/>
            <person name="Piganeau G."/>
            <person name="Jancek S."/>
            <person name="Heijde M."/>
            <person name="Jabbari K."/>
            <person name="Bowler C."/>
            <person name="Lohr M."/>
            <person name="Robbens S."/>
            <person name="Werner G."/>
            <person name="Dubchak I."/>
            <person name="Pazour G.J."/>
            <person name="Ren Q."/>
            <person name="Paulsen I."/>
            <person name="Delwiche C."/>
            <person name="Schmutz J."/>
            <person name="Rokhsar D."/>
            <person name="Van de Peer Y."/>
            <person name="Moreau H."/>
            <person name="Grigoriev I.V."/>
        </authorList>
    </citation>
    <scope>NUCLEOTIDE SEQUENCE [LARGE SCALE GENOMIC DNA]</scope>
    <source>
        <strain evidence="2 3">CCE9901</strain>
    </source>
</reference>
<dbReference type="InterPro" id="IPR004843">
    <property type="entry name" value="Calcineurin-like_PHP"/>
</dbReference>
<feature type="domain" description="Calcineurin-like phosphoesterase" evidence="1">
    <location>
        <begin position="11"/>
        <end position="243"/>
    </location>
</feature>
<dbReference type="Gene3D" id="3.60.21.10">
    <property type="match status" value="1"/>
</dbReference>
<feature type="non-terminal residue" evidence="2">
    <location>
        <position position="1"/>
    </location>
</feature>
<accession>A4RX58</accession>
<evidence type="ECO:0000259" key="1">
    <source>
        <dbReference type="Pfam" id="PF00149"/>
    </source>
</evidence>
<dbReference type="Pfam" id="PF00149">
    <property type="entry name" value="Metallophos"/>
    <property type="match status" value="1"/>
</dbReference>
<proteinExistence type="predicted"/>
<gene>
    <name evidence="2" type="ORF">OSTLU_92717</name>
</gene>
<protein>
    <recommendedName>
        <fullName evidence="1">Calcineurin-like phosphoesterase domain-containing protein</fullName>
    </recommendedName>
</protein>
<name>A4RX58_OSTLU</name>
<organism evidence="2 3">
    <name type="scientific">Ostreococcus lucimarinus (strain CCE9901)</name>
    <dbReference type="NCBI Taxonomy" id="436017"/>
    <lineage>
        <taxon>Eukaryota</taxon>
        <taxon>Viridiplantae</taxon>
        <taxon>Chlorophyta</taxon>
        <taxon>Mamiellophyceae</taxon>
        <taxon>Mamiellales</taxon>
        <taxon>Bathycoccaceae</taxon>
        <taxon>Ostreococcus</taxon>
    </lineage>
</organism>
<dbReference type="SUPFAM" id="SSF56300">
    <property type="entry name" value="Metallo-dependent phosphatases"/>
    <property type="match status" value="1"/>
</dbReference>
<evidence type="ECO:0000313" key="2">
    <source>
        <dbReference type="EMBL" id="ABO96230.1"/>
    </source>
</evidence>
<sequence>LLYAPRCTCALRIAFIGDTGIGNDKPGSVWTDYLGNVRRPSYKVDGVECQTFDGKYCGAYSRAKNVFRLAADAGADLIVHAGDLDYASSPTSFFRFLTEHVWRRGISYIASKGNHDVDGWDGVSDLWSGPRGYQSLLRRQLPTLRGSTYSGSYGEDFIMETPDVLIVLSSVGAERPGESANRDHYDFLERALSSSKRKWKICVWHMTQERLQVSYKGDAVGFGAYEICRKYGAFIVTGHAHVYSRSFTMNRFGSKVYDFTREDLQVYDRETRRVLLRPSRASSNDGLTAVAVVGIGGYKNEAQLTDSGIWAKVYSTSCLASSPTCVRAPDASKFGALICDFDDASDRASCALRVVPYQGADDAAFRYRARAPDAVVDAFDLARVA</sequence>
<keyword evidence="3" id="KW-1185">Reference proteome</keyword>
<dbReference type="AlphaFoldDB" id="A4RX58"/>
<dbReference type="Proteomes" id="UP000001568">
    <property type="component" value="Chromosome 5"/>
</dbReference>
<dbReference type="EMBL" id="CP000585">
    <property type="protein sequence ID" value="ABO96230.1"/>
    <property type="molecule type" value="Genomic_DNA"/>
</dbReference>
<dbReference type="eggNOG" id="ENOG502S0ZX">
    <property type="taxonomic scope" value="Eukaryota"/>
</dbReference>
<dbReference type="InterPro" id="IPR029052">
    <property type="entry name" value="Metallo-depent_PP-like"/>
</dbReference>
<dbReference type="GO" id="GO:0016787">
    <property type="term" value="F:hydrolase activity"/>
    <property type="evidence" value="ECO:0007669"/>
    <property type="project" value="InterPro"/>
</dbReference>